<protein>
    <recommendedName>
        <fullName evidence="1">Rhodanese domain-containing protein</fullName>
    </recommendedName>
</protein>
<keyword evidence="3" id="KW-1185">Reference proteome</keyword>
<dbReference type="Proteomes" id="UP001501456">
    <property type="component" value="Unassembled WGS sequence"/>
</dbReference>
<proteinExistence type="predicted"/>
<organism evidence="2 3">
    <name type="scientific">Corallibacter vietnamensis</name>
    <dbReference type="NCBI Taxonomy" id="904130"/>
    <lineage>
        <taxon>Bacteria</taxon>
        <taxon>Pseudomonadati</taxon>
        <taxon>Bacteroidota</taxon>
        <taxon>Flavobacteriia</taxon>
        <taxon>Flavobacteriales</taxon>
        <taxon>Flavobacteriaceae</taxon>
        <taxon>Corallibacter</taxon>
    </lineage>
</organism>
<dbReference type="SMART" id="SM00450">
    <property type="entry name" value="RHOD"/>
    <property type="match status" value="1"/>
</dbReference>
<dbReference type="Pfam" id="PF00581">
    <property type="entry name" value="Rhodanese"/>
    <property type="match status" value="1"/>
</dbReference>
<dbReference type="InterPro" id="IPR001763">
    <property type="entry name" value="Rhodanese-like_dom"/>
</dbReference>
<gene>
    <name evidence="2" type="ORF">GCM10022271_17380</name>
</gene>
<reference evidence="3" key="1">
    <citation type="journal article" date="2019" name="Int. J. Syst. Evol. Microbiol.">
        <title>The Global Catalogue of Microorganisms (GCM) 10K type strain sequencing project: providing services to taxonomists for standard genome sequencing and annotation.</title>
        <authorList>
            <consortium name="The Broad Institute Genomics Platform"/>
            <consortium name="The Broad Institute Genome Sequencing Center for Infectious Disease"/>
            <person name="Wu L."/>
            <person name="Ma J."/>
        </authorList>
    </citation>
    <scope>NUCLEOTIDE SEQUENCE [LARGE SCALE GENOMIC DNA]</scope>
    <source>
        <strain evidence="3">JCM 17525</strain>
    </source>
</reference>
<dbReference type="InterPro" id="IPR052367">
    <property type="entry name" value="Thiosulfate_ST/Rhodanese-like"/>
</dbReference>
<dbReference type="RefSeq" id="WP_344729490.1">
    <property type="nucleotide sequence ID" value="NZ_BAABBI010000002.1"/>
</dbReference>
<dbReference type="PANTHER" id="PTHR45431:SF3">
    <property type="entry name" value="RHODANESE-LIKE DOMAIN-CONTAINING PROTEIN 15, CHLOROPLASTIC"/>
    <property type="match status" value="1"/>
</dbReference>
<evidence type="ECO:0000313" key="3">
    <source>
        <dbReference type="Proteomes" id="UP001501456"/>
    </source>
</evidence>
<dbReference type="Gene3D" id="3.40.250.10">
    <property type="entry name" value="Rhodanese-like domain"/>
    <property type="match status" value="1"/>
</dbReference>
<sequence length="134" mass="15128">MKHLATTLSLMLFFSILLSCQEIKKEGNIEVITAEEMQSILDLEGIQLVDVRTPEEFKEGFIANAQNIDYFSDTFDEDIERLDKSKPVIVYCKSGGRSAKCADKLLEAGFVKVYDLEGGISKWKHKGLSIKTFE</sequence>
<dbReference type="InterPro" id="IPR036873">
    <property type="entry name" value="Rhodanese-like_dom_sf"/>
</dbReference>
<dbReference type="PROSITE" id="PS50206">
    <property type="entry name" value="RHODANESE_3"/>
    <property type="match status" value="1"/>
</dbReference>
<accession>A0ABP7H5G5</accession>
<dbReference type="EMBL" id="BAABBI010000002">
    <property type="protein sequence ID" value="GAA3785399.1"/>
    <property type="molecule type" value="Genomic_DNA"/>
</dbReference>
<name>A0ABP7H5G5_9FLAO</name>
<comment type="caution">
    <text evidence="2">The sequence shown here is derived from an EMBL/GenBank/DDBJ whole genome shotgun (WGS) entry which is preliminary data.</text>
</comment>
<evidence type="ECO:0000313" key="2">
    <source>
        <dbReference type="EMBL" id="GAA3785399.1"/>
    </source>
</evidence>
<dbReference type="CDD" id="cd00158">
    <property type="entry name" value="RHOD"/>
    <property type="match status" value="1"/>
</dbReference>
<dbReference type="PANTHER" id="PTHR45431">
    <property type="entry name" value="RHODANESE-LIKE DOMAIN-CONTAINING PROTEIN 15, CHLOROPLASTIC"/>
    <property type="match status" value="1"/>
</dbReference>
<dbReference type="SUPFAM" id="SSF52821">
    <property type="entry name" value="Rhodanese/Cell cycle control phosphatase"/>
    <property type="match status" value="1"/>
</dbReference>
<evidence type="ECO:0000259" key="1">
    <source>
        <dbReference type="PROSITE" id="PS50206"/>
    </source>
</evidence>
<dbReference type="PROSITE" id="PS51257">
    <property type="entry name" value="PROKAR_LIPOPROTEIN"/>
    <property type="match status" value="1"/>
</dbReference>
<feature type="domain" description="Rhodanese" evidence="1">
    <location>
        <begin position="42"/>
        <end position="132"/>
    </location>
</feature>